<accession>A0ABY6B7U7</accession>
<evidence type="ECO:0000313" key="3">
    <source>
        <dbReference type="EMBL" id="UXH80535.1"/>
    </source>
</evidence>
<protein>
    <recommendedName>
        <fullName evidence="5">Phage holin family protein</fullName>
    </recommendedName>
</protein>
<evidence type="ECO:0008006" key="5">
    <source>
        <dbReference type="Google" id="ProtNLM"/>
    </source>
</evidence>
<keyword evidence="4" id="KW-1185">Reference proteome</keyword>
<feature type="compositionally biased region" description="Pro residues" evidence="1">
    <location>
        <begin position="28"/>
        <end position="41"/>
    </location>
</feature>
<keyword evidence="2" id="KW-0812">Transmembrane</keyword>
<evidence type="ECO:0000256" key="1">
    <source>
        <dbReference type="SAM" id="MobiDB-lite"/>
    </source>
</evidence>
<keyword evidence="2" id="KW-0472">Membrane</keyword>
<name>A0ABY6B7U7_9BURK</name>
<evidence type="ECO:0000256" key="2">
    <source>
        <dbReference type="SAM" id="Phobius"/>
    </source>
</evidence>
<organism evidence="3 4">
    <name type="scientific">Roseateles amylovorans</name>
    <dbReference type="NCBI Taxonomy" id="2978473"/>
    <lineage>
        <taxon>Bacteria</taxon>
        <taxon>Pseudomonadati</taxon>
        <taxon>Pseudomonadota</taxon>
        <taxon>Betaproteobacteria</taxon>
        <taxon>Burkholderiales</taxon>
        <taxon>Sphaerotilaceae</taxon>
        <taxon>Roseateles</taxon>
    </lineage>
</organism>
<gene>
    <name evidence="3" type="ORF">N4261_11955</name>
</gene>
<sequence length="233" mass="23653">MSDPRRDSLPPAASTDAGALSGASSQVPVPPRPPAAPPPFPGDGAADGWGGVRPTPEAGVHQDRPADAGPIPGAGDGYQAHPGTGASPGAADGTSSAPPDIGWMGDLKGLTGSLRGMVQGRLLLLSLELQRAQQGLMSLVVLLVVAAIAGATAWLALWAGLAALAVQLGLSWPWACAAVLGANLLLLLWMVAAMKSLMPLLSLPASRRQFHWLFNDPQDAPAPPDDGRTATTP</sequence>
<evidence type="ECO:0000313" key="4">
    <source>
        <dbReference type="Proteomes" id="UP001064933"/>
    </source>
</evidence>
<dbReference type="Proteomes" id="UP001064933">
    <property type="component" value="Chromosome"/>
</dbReference>
<dbReference type="RefSeq" id="WP_261760352.1">
    <property type="nucleotide sequence ID" value="NZ_CP104562.2"/>
</dbReference>
<feature type="region of interest" description="Disordered" evidence="1">
    <location>
        <begin position="1"/>
        <end position="98"/>
    </location>
</feature>
<feature type="transmembrane region" description="Helical" evidence="2">
    <location>
        <begin position="172"/>
        <end position="192"/>
    </location>
</feature>
<proteinExistence type="predicted"/>
<reference evidence="3" key="1">
    <citation type="submission" date="2022-10" db="EMBL/GenBank/DDBJ databases">
        <title>Characterization and whole genome sequencing of a new Roseateles species, isolated from fresh water.</title>
        <authorList>
            <person name="Guliayeva D.Y."/>
            <person name="Akhremchuk A.E."/>
            <person name="Sikolenko M.A."/>
            <person name="Valentovich L.N."/>
            <person name="Sidarenka A.V."/>
        </authorList>
    </citation>
    <scope>NUCLEOTIDE SEQUENCE</scope>
    <source>
        <strain evidence="3">BIM B-1768</strain>
    </source>
</reference>
<dbReference type="EMBL" id="CP104562">
    <property type="protein sequence ID" value="UXH80535.1"/>
    <property type="molecule type" value="Genomic_DNA"/>
</dbReference>
<keyword evidence="2" id="KW-1133">Transmembrane helix</keyword>
<feature type="transmembrane region" description="Helical" evidence="2">
    <location>
        <begin position="139"/>
        <end position="166"/>
    </location>
</feature>